<feature type="coiled-coil region" evidence="1">
    <location>
        <begin position="210"/>
        <end position="237"/>
    </location>
</feature>
<name>A0A6P2TPA2_BURL3</name>
<dbReference type="Proteomes" id="UP000494260">
    <property type="component" value="Unassembled WGS sequence"/>
</dbReference>
<protein>
    <submittedName>
        <fullName evidence="3">Uncharacterized protein</fullName>
    </submittedName>
</protein>
<evidence type="ECO:0000256" key="2">
    <source>
        <dbReference type="SAM" id="Phobius"/>
    </source>
</evidence>
<dbReference type="AlphaFoldDB" id="A0A6P2TPA2"/>
<dbReference type="EMBL" id="CABVQH010000005">
    <property type="protein sequence ID" value="VWC64012.1"/>
    <property type="molecule type" value="Genomic_DNA"/>
</dbReference>
<evidence type="ECO:0000313" key="3">
    <source>
        <dbReference type="EMBL" id="VWC64012.1"/>
    </source>
</evidence>
<reference evidence="3 4" key="1">
    <citation type="submission" date="2019-09" db="EMBL/GenBank/DDBJ databases">
        <authorList>
            <person name="Depoorter E."/>
        </authorList>
    </citation>
    <scope>NUCLEOTIDE SEQUENCE [LARGE SCALE GENOMIC DNA]</scope>
    <source>
        <strain evidence="3">R-18109</strain>
    </source>
</reference>
<keyword evidence="2" id="KW-1133">Transmembrane helix</keyword>
<evidence type="ECO:0000313" key="4">
    <source>
        <dbReference type="Proteomes" id="UP000494260"/>
    </source>
</evidence>
<organism evidence="3 4">
    <name type="scientific">Burkholderia lata (strain ATCC 17760 / DSM 23089 / LMG 22485 / NCIMB 9086 / R18194 / 383)</name>
    <dbReference type="NCBI Taxonomy" id="482957"/>
    <lineage>
        <taxon>Bacteria</taxon>
        <taxon>Pseudomonadati</taxon>
        <taxon>Pseudomonadota</taxon>
        <taxon>Betaproteobacteria</taxon>
        <taxon>Burkholderiales</taxon>
        <taxon>Burkholderiaceae</taxon>
        <taxon>Burkholderia</taxon>
        <taxon>Burkholderia cepacia complex</taxon>
    </lineage>
</organism>
<accession>A0A6P2TPA2</accession>
<feature type="transmembrane region" description="Helical" evidence="2">
    <location>
        <begin position="12"/>
        <end position="33"/>
    </location>
</feature>
<evidence type="ECO:0000256" key="1">
    <source>
        <dbReference type="SAM" id="Coils"/>
    </source>
</evidence>
<feature type="transmembrane region" description="Helical" evidence="2">
    <location>
        <begin position="39"/>
        <end position="58"/>
    </location>
</feature>
<keyword evidence="2" id="KW-0472">Membrane</keyword>
<keyword evidence="1" id="KW-0175">Coiled coil</keyword>
<keyword evidence="2" id="KW-0812">Transmembrane</keyword>
<sequence>MKLFRMIVEGAFVIAATFLVTLVIAVMAIHAWGWDSVNVASWVQAVGSIAAIIGAYFIGERQAKAALAATQKAHQLAEESRLVVEAKAAQEQRAGMYAVVLAAHNHTVQIKEALDDEHNVKMYSIYHPSIIDSMIELLSKLPIHTLGSERAIAAFIIYNGQFTFLKGAMAKYLAGPYTDETKDQLAKLKEQGYDEKYSDDVISTKHAVLRKNVETHIDRIQKEFAILDQEISLLNHRNFLGTR</sequence>
<gene>
    <name evidence="3" type="ORF">BLA18109_01971</name>
</gene>
<dbReference type="RefSeq" id="WP_174950326.1">
    <property type="nucleotide sequence ID" value="NZ_CABVQH010000005.1"/>
</dbReference>
<proteinExistence type="predicted"/>